<sequence>MPLSIRMEMYNSVLSQKYGDDSSSQLEFNPHAWTEAIKGMETTRTHVYGFGSRVPATTFLTRTHSNVATSKSTCGPINSNATSPAIALEEKVKNLSKHLGKICEEIREEIKNAMAESMTEFMARMETMIITNTLSKQENVGPSR</sequence>
<dbReference type="EMBL" id="CM001882">
    <property type="protein sequence ID" value="EOY02984.1"/>
    <property type="molecule type" value="Genomic_DNA"/>
</dbReference>
<organism evidence="1 2">
    <name type="scientific">Theobroma cacao</name>
    <name type="common">Cacao</name>
    <name type="synonym">Cocoa</name>
    <dbReference type="NCBI Taxonomy" id="3641"/>
    <lineage>
        <taxon>Eukaryota</taxon>
        <taxon>Viridiplantae</taxon>
        <taxon>Streptophyta</taxon>
        <taxon>Embryophyta</taxon>
        <taxon>Tracheophyta</taxon>
        <taxon>Spermatophyta</taxon>
        <taxon>Magnoliopsida</taxon>
        <taxon>eudicotyledons</taxon>
        <taxon>Gunneridae</taxon>
        <taxon>Pentapetalae</taxon>
        <taxon>rosids</taxon>
        <taxon>malvids</taxon>
        <taxon>Malvales</taxon>
        <taxon>Malvaceae</taxon>
        <taxon>Byttnerioideae</taxon>
        <taxon>Theobroma</taxon>
    </lineage>
</organism>
<accession>A0A061EKZ2</accession>
<dbReference type="Proteomes" id="UP000026915">
    <property type="component" value="Chromosome 4"/>
</dbReference>
<dbReference type="InParanoid" id="A0A061EKZ2"/>
<dbReference type="Gramene" id="EOY02984">
    <property type="protein sequence ID" value="EOY02984"/>
    <property type="gene ID" value="TCM_017376"/>
</dbReference>
<gene>
    <name evidence="1" type="ORF">TCM_017376</name>
</gene>
<reference evidence="1 2" key="1">
    <citation type="journal article" date="2013" name="Genome Biol.">
        <title>The genome sequence of the most widely cultivated cacao type and its use to identify candidate genes regulating pod color.</title>
        <authorList>
            <person name="Motamayor J.C."/>
            <person name="Mockaitis K."/>
            <person name="Schmutz J."/>
            <person name="Haiminen N."/>
            <person name="Iii D.L."/>
            <person name="Cornejo O."/>
            <person name="Findley S.D."/>
            <person name="Zheng P."/>
            <person name="Utro F."/>
            <person name="Royaert S."/>
            <person name="Saski C."/>
            <person name="Jenkins J."/>
            <person name="Podicheti R."/>
            <person name="Zhao M."/>
            <person name="Scheffler B.E."/>
            <person name="Stack J.C."/>
            <person name="Feltus F.A."/>
            <person name="Mustiga G.M."/>
            <person name="Amores F."/>
            <person name="Phillips W."/>
            <person name="Marelli J.P."/>
            <person name="May G.D."/>
            <person name="Shapiro H."/>
            <person name="Ma J."/>
            <person name="Bustamante C.D."/>
            <person name="Schnell R.J."/>
            <person name="Main D."/>
            <person name="Gilbert D."/>
            <person name="Parida L."/>
            <person name="Kuhn D.N."/>
        </authorList>
    </citation>
    <scope>NUCLEOTIDE SEQUENCE [LARGE SCALE GENOMIC DNA]</scope>
    <source>
        <strain evidence="2">cv. Matina 1-6</strain>
    </source>
</reference>
<evidence type="ECO:0000313" key="2">
    <source>
        <dbReference type="Proteomes" id="UP000026915"/>
    </source>
</evidence>
<proteinExistence type="predicted"/>
<dbReference type="HOGENOM" id="CLU_081992_1_0_1"/>
<keyword evidence="2" id="KW-1185">Reference proteome</keyword>
<protein>
    <submittedName>
        <fullName evidence="1">Uncharacterized protein</fullName>
    </submittedName>
</protein>
<dbReference type="AlphaFoldDB" id="A0A061EKZ2"/>
<evidence type="ECO:0000313" key="1">
    <source>
        <dbReference type="EMBL" id="EOY02984.1"/>
    </source>
</evidence>
<name>A0A061EKZ2_THECC</name>